<dbReference type="KEGG" id="mgot:MgSA37_04243"/>
<dbReference type="EMBL" id="AP017313">
    <property type="protein sequence ID" value="BAU56051.1"/>
    <property type="molecule type" value="Genomic_DNA"/>
</dbReference>
<dbReference type="Proteomes" id="UP000218263">
    <property type="component" value="Chromosome"/>
</dbReference>
<proteinExistence type="predicted"/>
<organism evidence="1 2">
    <name type="scientific">Mucilaginibacter gotjawali</name>
    <dbReference type="NCBI Taxonomy" id="1550579"/>
    <lineage>
        <taxon>Bacteria</taxon>
        <taxon>Pseudomonadati</taxon>
        <taxon>Bacteroidota</taxon>
        <taxon>Sphingobacteriia</taxon>
        <taxon>Sphingobacteriales</taxon>
        <taxon>Sphingobacteriaceae</taxon>
        <taxon>Mucilaginibacter</taxon>
    </lineage>
</organism>
<dbReference type="AlphaFoldDB" id="A0A110B409"/>
<keyword evidence="2" id="KW-1185">Reference proteome</keyword>
<accession>A0A110B409</accession>
<evidence type="ECO:0000313" key="2">
    <source>
        <dbReference type="Proteomes" id="UP000218263"/>
    </source>
</evidence>
<dbReference type="RefSeq" id="WP_096354625.1">
    <property type="nucleotide sequence ID" value="NZ_AP017313.1"/>
</dbReference>
<gene>
    <name evidence="1" type="ORF">MgSA37_04243</name>
</gene>
<sequence length="287" mass="31662">MSLLKSFTKSLLFVFILTLWFQSKTFADGGFPVRPGRLLISPSVSYFFASSRWDSTGVKKSFPNSGKYTSVGVTLYGEYGISRRFAAIVSLPYVYNDFTQNVAPKNYSSSGLADLETGIRYYLANIDFIYYFSLQGTAITPMYTNNTALGYGEEGGELKLAFSGSGHLGDLSTYFNAADGVRQYFGTNGPIQNRYNATYGLSLDEEFMNQVSLTVSGINSWSNDKSFNSAVPGTNKDFNFLQASLSYGHSFTHEISVFLSGGQFLTGRNTGVGTTVSLAFIYRLDYR</sequence>
<reference evidence="1 2" key="1">
    <citation type="submission" date="2015-12" db="EMBL/GenBank/DDBJ databases">
        <title>Genome sequence of Mucilaginibacter gotjawali.</title>
        <authorList>
            <person name="Lee J.S."/>
            <person name="Lee K.C."/>
            <person name="Kim K.K."/>
            <person name="Lee B.W."/>
        </authorList>
    </citation>
    <scope>NUCLEOTIDE SEQUENCE [LARGE SCALE GENOMIC DNA]</scope>
    <source>
        <strain evidence="1 2">SA3-7</strain>
    </source>
</reference>
<protein>
    <submittedName>
        <fullName evidence="1">Uncharacterized protein</fullName>
    </submittedName>
</protein>
<evidence type="ECO:0000313" key="1">
    <source>
        <dbReference type="EMBL" id="BAU56051.1"/>
    </source>
</evidence>
<name>A0A110B409_9SPHI</name>
<dbReference type="OrthoDB" id="9782650at2"/>